<reference evidence="2 3" key="1">
    <citation type="submission" date="2016-01" db="EMBL/GenBank/DDBJ databases">
        <title>High potential of lignocellulose degradation of a new Verrucomicrobia species.</title>
        <authorList>
            <person name="Wang Y."/>
            <person name="Shi Y."/>
            <person name="Qiu Z."/>
            <person name="Liu S."/>
            <person name="Yang H."/>
        </authorList>
    </citation>
    <scope>NUCLEOTIDE SEQUENCE [LARGE SCALE GENOMIC DNA]</scope>
    <source>
        <strain evidence="2 3">TSB47</strain>
    </source>
</reference>
<sequence length="115" mass="12438">MPMNSRIFTLAIALLGLPVLAVAGDRRPSSPDSNANIQQLLEFQRQQQADREAFARAFTAVTQASSPLESVTNALVAEVLALRRDNDALRAELDALKTTVKTMQETQGTADKAAK</sequence>
<evidence type="ECO:0000313" key="3">
    <source>
        <dbReference type="Proteomes" id="UP000078486"/>
    </source>
</evidence>
<accession>A0A178IH63</accession>
<keyword evidence="3" id="KW-1185">Reference proteome</keyword>
<dbReference type="Proteomes" id="UP000078486">
    <property type="component" value="Unassembled WGS sequence"/>
</dbReference>
<feature type="coiled-coil region" evidence="1">
    <location>
        <begin position="79"/>
        <end position="106"/>
    </location>
</feature>
<evidence type="ECO:0000313" key="2">
    <source>
        <dbReference type="EMBL" id="OAM88497.1"/>
    </source>
</evidence>
<dbReference type="AlphaFoldDB" id="A0A178IH63"/>
<comment type="caution">
    <text evidence="2">The sequence shown here is derived from an EMBL/GenBank/DDBJ whole genome shotgun (WGS) entry which is preliminary data.</text>
</comment>
<protein>
    <submittedName>
        <fullName evidence="2">Uncharacterized protein</fullName>
    </submittedName>
</protein>
<proteinExistence type="predicted"/>
<name>A0A178IH63_9BACT</name>
<dbReference type="EMBL" id="LRRQ01000127">
    <property type="protein sequence ID" value="OAM88497.1"/>
    <property type="molecule type" value="Genomic_DNA"/>
</dbReference>
<keyword evidence="1" id="KW-0175">Coiled coil</keyword>
<dbReference type="STRING" id="1184151.AW736_16820"/>
<gene>
    <name evidence="2" type="ORF">AW736_16820</name>
</gene>
<evidence type="ECO:0000256" key="1">
    <source>
        <dbReference type="SAM" id="Coils"/>
    </source>
</evidence>
<organism evidence="2 3">
    <name type="scientific">Termitidicoccus mucosus</name>
    <dbReference type="NCBI Taxonomy" id="1184151"/>
    <lineage>
        <taxon>Bacteria</taxon>
        <taxon>Pseudomonadati</taxon>
        <taxon>Verrucomicrobiota</taxon>
        <taxon>Opitutia</taxon>
        <taxon>Opitutales</taxon>
        <taxon>Opitutaceae</taxon>
        <taxon>Termitidicoccus</taxon>
    </lineage>
</organism>